<comment type="caution">
    <text evidence="1">The sequence shown here is derived from an EMBL/GenBank/DDBJ whole genome shotgun (WGS) entry which is preliminary data.</text>
</comment>
<protein>
    <submittedName>
        <fullName evidence="1">Uncharacterized protein</fullName>
    </submittedName>
</protein>
<organism evidence="1 2">
    <name type="scientific">Noviherbaspirillum pedocola</name>
    <dbReference type="NCBI Taxonomy" id="2801341"/>
    <lineage>
        <taxon>Bacteria</taxon>
        <taxon>Pseudomonadati</taxon>
        <taxon>Pseudomonadota</taxon>
        <taxon>Betaproteobacteria</taxon>
        <taxon>Burkholderiales</taxon>
        <taxon>Oxalobacteraceae</taxon>
        <taxon>Noviherbaspirillum</taxon>
    </lineage>
</organism>
<reference evidence="1" key="1">
    <citation type="submission" date="2021-01" db="EMBL/GenBank/DDBJ databases">
        <title>Genome sequence of strain Noviherbaspirillum sp. DKR-6.</title>
        <authorList>
            <person name="Chaudhary D.K."/>
        </authorList>
    </citation>
    <scope>NUCLEOTIDE SEQUENCE</scope>
    <source>
        <strain evidence="1">DKR-6</strain>
    </source>
</reference>
<dbReference type="EMBL" id="JAEPBG010000024">
    <property type="protein sequence ID" value="MBK4738669.1"/>
    <property type="molecule type" value="Genomic_DNA"/>
</dbReference>
<proteinExistence type="predicted"/>
<dbReference type="Proteomes" id="UP000622890">
    <property type="component" value="Unassembled WGS sequence"/>
</dbReference>
<accession>A0A934WAD6</accession>
<sequence length="192" mass="20751">MKAAEISALFDSVTGQTSTAEDTKPFKAWPGFGVFWLKADMTQQTQAEDFMTNQAVSVASEVVAAGHGCMDGSGSAVAVQRLWKVSLKSGALLYFMFHETPALVGKETVYRIGGQVCFVPSTDVVFAKAFETYLRNMVVHSGFEGCDTVLQAVSAQIKGLLEKIPADQQAHFTAKFQKAFAEVLPVQTEPSL</sequence>
<name>A0A934WAD6_9BURK</name>
<keyword evidence="2" id="KW-1185">Reference proteome</keyword>
<evidence type="ECO:0000313" key="1">
    <source>
        <dbReference type="EMBL" id="MBK4738669.1"/>
    </source>
</evidence>
<dbReference type="RefSeq" id="WP_200598036.1">
    <property type="nucleotide sequence ID" value="NZ_JAEPBG010000024.1"/>
</dbReference>
<gene>
    <name evidence="1" type="ORF">JJB74_28990</name>
</gene>
<evidence type="ECO:0000313" key="2">
    <source>
        <dbReference type="Proteomes" id="UP000622890"/>
    </source>
</evidence>
<dbReference type="AlphaFoldDB" id="A0A934WAD6"/>